<keyword evidence="4" id="KW-1185">Reference proteome</keyword>
<gene>
    <name evidence="3" type="ORF">GQF42_33990</name>
</gene>
<dbReference type="RefSeq" id="WP_199272890.1">
    <property type="nucleotide sequence ID" value="NZ_CP047020.1"/>
</dbReference>
<sequence>MRTRTRASFAATATVFLLAAAVGSSAALSGSQPVHLVSPTDPYATCDISGDGSGTNYPSAEDEPYVTVSPRDPRDAVGIFQQDRWSNGGARGLTATYTHDGRHFTETPLPFSHCAPAGLDYQRASDGWVSTGPDGTVYASGLVFDATDARNGVAASTSYDGGRTWKHTTRLIDDTQAAYTDDKNAVTADPVRPGVAYQVWDRIDEDDSAKVYDGPAYISVTRDGGRHWSKARPFVDTSVVPHSQTIGNVIVVDPRTDTLYDVFDWQTYDIDYTTGTFTPTDLHFAVVKSTDQGRTWSKPVTIAKDTSVPEVDPNAPTDATKSLRAGGDLPNVAIDPRTGELYVAYEGSDFSGGAYDSVELIHSVDGGRTWSAPKRVNTVASAPAFTPSISVGTRGTVAITYYDLRYLAAGNTTTLPTAAWLVSLPRGAEGRATERRVSRVFDWLQAPYAGGHFLGDYAGLATDGRAAVRPLFVETNANAPQDSTDAYSGVLPTGRTGRPYGPFTEAAATAPARVAGALTARPHRIVR</sequence>
<evidence type="ECO:0000313" key="3">
    <source>
        <dbReference type="EMBL" id="QHA07660.1"/>
    </source>
</evidence>
<evidence type="ECO:0000256" key="1">
    <source>
        <dbReference type="SAM" id="MobiDB-lite"/>
    </source>
</evidence>
<reference evidence="3 4" key="1">
    <citation type="submission" date="2019-12" db="EMBL/GenBank/DDBJ databases">
        <title>Streptomyces sp. strain T44 isolated from rhizosphere soil of Broussonetia papyrifera.</title>
        <authorList>
            <person name="Mo P."/>
        </authorList>
    </citation>
    <scope>NUCLEOTIDE SEQUENCE [LARGE SCALE GENOMIC DNA]</scope>
    <source>
        <strain evidence="3 4">T44</strain>
    </source>
</reference>
<evidence type="ECO:0000313" key="4">
    <source>
        <dbReference type="Proteomes" id="UP000436138"/>
    </source>
</evidence>
<name>A0A6I6NCA0_9ACTN</name>
<dbReference type="AlphaFoldDB" id="A0A6I6NCA0"/>
<accession>A0A6I6NCA0</accession>
<dbReference type="Gene3D" id="2.130.10.10">
    <property type="entry name" value="YVTN repeat-like/Quinoprotein amine dehydrogenase"/>
    <property type="match status" value="1"/>
</dbReference>
<dbReference type="EMBL" id="CP047020">
    <property type="protein sequence ID" value="QHA07660.1"/>
    <property type="molecule type" value="Genomic_DNA"/>
</dbReference>
<keyword evidence="2" id="KW-0732">Signal</keyword>
<proteinExistence type="predicted"/>
<feature type="chain" id="PRO_5026158303" evidence="2">
    <location>
        <begin position="27"/>
        <end position="527"/>
    </location>
</feature>
<feature type="signal peptide" evidence="2">
    <location>
        <begin position="1"/>
        <end position="26"/>
    </location>
</feature>
<dbReference type="Gene3D" id="2.120.10.10">
    <property type="match status" value="1"/>
</dbReference>
<evidence type="ECO:0000256" key="2">
    <source>
        <dbReference type="SAM" id="SignalP"/>
    </source>
</evidence>
<organism evidence="3 4">
    <name type="scientific">Streptomyces broussonetiae</name>
    <dbReference type="NCBI Taxonomy" id="2686304"/>
    <lineage>
        <taxon>Bacteria</taxon>
        <taxon>Bacillati</taxon>
        <taxon>Actinomycetota</taxon>
        <taxon>Actinomycetes</taxon>
        <taxon>Kitasatosporales</taxon>
        <taxon>Streptomycetaceae</taxon>
        <taxon>Streptomyces</taxon>
    </lineage>
</organism>
<protein>
    <submittedName>
        <fullName evidence="3">Neuraminidase (Sialidase)</fullName>
    </submittedName>
</protein>
<dbReference type="CDD" id="cd15482">
    <property type="entry name" value="Sialidase_non-viral"/>
    <property type="match status" value="1"/>
</dbReference>
<feature type="region of interest" description="Disordered" evidence="1">
    <location>
        <begin position="48"/>
        <end position="72"/>
    </location>
</feature>
<dbReference type="InterPro" id="IPR015943">
    <property type="entry name" value="WD40/YVTN_repeat-like_dom_sf"/>
</dbReference>
<dbReference type="InterPro" id="IPR036278">
    <property type="entry name" value="Sialidase_sf"/>
</dbReference>
<dbReference type="Proteomes" id="UP000436138">
    <property type="component" value="Chromosome"/>
</dbReference>
<dbReference type="SUPFAM" id="SSF50939">
    <property type="entry name" value="Sialidases"/>
    <property type="match status" value="2"/>
</dbReference>
<dbReference type="KEGG" id="sbro:GQF42_33990"/>